<organism evidence="3 4">
    <name type="scientific">Cymbomonas tetramitiformis</name>
    <dbReference type="NCBI Taxonomy" id="36881"/>
    <lineage>
        <taxon>Eukaryota</taxon>
        <taxon>Viridiplantae</taxon>
        <taxon>Chlorophyta</taxon>
        <taxon>Pyramimonadophyceae</taxon>
        <taxon>Pyramimonadales</taxon>
        <taxon>Pyramimonadaceae</taxon>
        <taxon>Cymbomonas</taxon>
    </lineage>
</organism>
<feature type="coiled-coil region" evidence="1">
    <location>
        <begin position="155"/>
        <end position="189"/>
    </location>
</feature>
<dbReference type="EMBL" id="LGRX02028936">
    <property type="protein sequence ID" value="KAK3247467.1"/>
    <property type="molecule type" value="Genomic_DNA"/>
</dbReference>
<dbReference type="AlphaFoldDB" id="A0AAE0C533"/>
<evidence type="ECO:0000256" key="2">
    <source>
        <dbReference type="SAM" id="MobiDB-lite"/>
    </source>
</evidence>
<evidence type="ECO:0000313" key="4">
    <source>
        <dbReference type="Proteomes" id="UP001190700"/>
    </source>
</evidence>
<sequence>MCRYICPPKSSYHIKTSNIRTILKLDEYQPTSVPVQQNLPRHPSDHMHRLTQCGASEKGLGSDMPSRSAAYLKEMRDLERLQQYKRQRASSFGLERANQLRARQSTTRAKREAELADTEMEAGMTPKYELQRVYEAVELAHAAAEQREELESLFLQETERSRLSGRQRIERLKAELNRVATNRETKMNASNQKKQAAVLRLPYHELTAAEAQAAKELEQKGHEATHRDDVGSILSAIEVNEEEVEVLAEADETQQLKAQLALRNREVAEAAQRQADKVAHLSLQLETLIELQSSEKDLLLKVMEEMDTHLMARVQAETKAREKDTAGLATRLEALEAKETQRLLDEEDRVAVEEMSRIAAEEARVAVEEVKRAAVEEVRLAAAEEVRRLFVQQEEAQQAQREPQGTCSQEQKLEQLILQYEEMSIKIADLKQETQRGNLFQWFR</sequence>
<proteinExistence type="predicted"/>
<reference evidence="3 4" key="1">
    <citation type="journal article" date="2015" name="Genome Biol. Evol.">
        <title>Comparative Genomics of a Bacterivorous Green Alga Reveals Evolutionary Causalities and Consequences of Phago-Mixotrophic Mode of Nutrition.</title>
        <authorList>
            <person name="Burns J.A."/>
            <person name="Paasch A."/>
            <person name="Narechania A."/>
            <person name="Kim E."/>
        </authorList>
    </citation>
    <scope>NUCLEOTIDE SEQUENCE [LARGE SCALE GENOMIC DNA]</scope>
    <source>
        <strain evidence="3 4">PLY_AMNH</strain>
    </source>
</reference>
<evidence type="ECO:0000313" key="3">
    <source>
        <dbReference type="EMBL" id="KAK3247467.1"/>
    </source>
</evidence>
<comment type="caution">
    <text evidence="3">The sequence shown here is derived from an EMBL/GenBank/DDBJ whole genome shotgun (WGS) entry which is preliminary data.</text>
</comment>
<evidence type="ECO:0000256" key="1">
    <source>
        <dbReference type="SAM" id="Coils"/>
    </source>
</evidence>
<accession>A0AAE0C533</accession>
<gene>
    <name evidence="3" type="ORF">CYMTET_43032</name>
</gene>
<keyword evidence="1" id="KW-0175">Coiled coil</keyword>
<dbReference type="Proteomes" id="UP001190700">
    <property type="component" value="Unassembled WGS sequence"/>
</dbReference>
<feature type="region of interest" description="Disordered" evidence="2">
    <location>
        <begin position="98"/>
        <end position="118"/>
    </location>
</feature>
<keyword evidence="4" id="KW-1185">Reference proteome</keyword>
<name>A0AAE0C533_9CHLO</name>
<protein>
    <submittedName>
        <fullName evidence="3">Uncharacterized protein</fullName>
    </submittedName>
</protein>